<evidence type="ECO:0000256" key="1">
    <source>
        <dbReference type="SAM" id="SignalP"/>
    </source>
</evidence>
<name>A0A507ASC5_9PEZI</name>
<sequence length="161" mass="16592">MKPFFVLTFLASLGTALGTAVEVEKRDINAGAQPLSPRAAFRAATRSEIKARDFFECSSGPAPSDADCQTVVNNVLASNGNLLIADNSCVTYSAGTCTGFFCALCQTMATSTDFIANQLSSAEALCVAGGQAGTVVGDSAPQWSAGFVQSGQGLPNYNDIC</sequence>
<evidence type="ECO:0000313" key="3">
    <source>
        <dbReference type="Proteomes" id="UP000319257"/>
    </source>
</evidence>
<feature type="signal peptide" evidence="1">
    <location>
        <begin position="1"/>
        <end position="18"/>
    </location>
</feature>
<dbReference type="Proteomes" id="UP000319257">
    <property type="component" value="Unassembled WGS sequence"/>
</dbReference>
<accession>A0A507ASC5</accession>
<dbReference type="RefSeq" id="XP_030989522.1">
    <property type="nucleotide sequence ID" value="XM_031133123.1"/>
</dbReference>
<keyword evidence="1" id="KW-0732">Signal</keyword>
<comment type="caution">
    <text evidence="2">The sequence shown here is derived from an EMBL/GenBank/DDBJ whole genome shotgun (WGS) entry which is preliminary data.</text>
</comment>
<proteinExistence type="predicted"/>
<dbReference type="AlphaFoldDB" id="A0A507ASC5"/>
<protein>
    <submittedName>
        <fullName evidence="2">Uncharacterized protein</fullName>
    </submittedName>
</protein>
<dbReference type="OrthoDB" id="5211607at2759"/>
<dbReference type="InParanoid" id="A0A507ASC5"/>
<evidence type="ECO:0000313" key="2">
    <source>
        <dbReference type="EMBL" id="TPX07811.1"/>
    </source>
</evidence>
<feature type="chain" id="PRO_5021248778" evidence="1">
    <location>
        <begin position="19"/>
        <end position="161"/>
    </location>
</feature>
<gene>
    <name evidence="2" type="ORF">E0L32_010498</name>
</gene>
<dbReference type="EMBL" id="SKBQ01000085">
    <property type="protein sequence ID" value="TPX07811.1"/>
    <property type="molecule type" value="Genomic_DNA"/>
</dbReference>
<keyword evidence="3" id="KW-1185">Reference proteome</keyword>
<dbReference type="GeneID" id="41977945"/>
<reference evidence="2 3" key="1">
    <citation type="submission" date="2019-06" db="EMBL/GenBank/DDBJ databases">
        <title>Draft genome sequence of the filamentous fungus Phialemoniopsis curvata isolated from diesel fuel.</title>
        <authorList>
            <person name="Varaljay V.A."/>
            <person name="Lyon W.J."/>
            <person name="Crouch A.L."/>
            <person name="Drake C.E."/>
            <person name="Hollomon J.M."/>
            <person name="Nadeau L.J."/>
            <person name="Nunn H.S."/>
            <person name="Stevenson B.S."/>
            <person name="Bojanowski C.L."/>
            <person name="Crookes-Goodson W.J."/>
        </authorList>
    </citation>
    <scope>NUCLEOTIDE SEQUENCE [LARGE SCALE GENOMIC DNA]</scope>
    <source>
        <strain evidence="2 3">D216</strain>
    </source>
</reference>
<organism evidence="2 3">
    <name type="scientific">Thyridium curvatum</name>
    <dbReference type="NCBI Taxonomy" id="1093900"/>
    <lineage>
        <taxon>Eukaryota</taxon>
        <taxon>Fungi</taxon>
        <taxon>Dikarya</taxon>
        <taxon>Ascomycota</taxon>
        <taxon>Pezizomycotina</taxon>
        <taxon>Sordariomycetes</taxon>
        <taxon>Sordariomycetidae</taxon>
        <taxon>Thyridiales</taxon>
        <taxon>Thyridiaceae</taxon>
        <taxon>Thyridium</taxon>
    </lineage>
</organism>